<dbReference type="InterPro" id="IPR050229">
    <property type="entry name" value="GlpE_sulfurtransferase"/>
</dbReference>
<dbReference type="Proteomes" id="UP001597221">
    <property type="component" value="Unassembled WGS sequence"/>
</dbReference>
<dbReference type="SMART" id="SM00450">
    <property type="entry name" value="RHOD"/>
    <property type="match status" value="1"/>
</dbReference>
<dbReference type="PANTHER" id="PTHR43031:SF17">
    <property type="entry name" value="SULFURTRANSFERASE YTWF-RELATED"/>
    <property type="match status" value="1"/>
</dbReference>
<protein>
    <submittedName>
        <fullName evidence="2">Rhodanese-like domain-containing protein</fullName>
    </submittedName>
</protein>
<dbReference type="RefSeq" id="WP_379598093.1">
    <property type="nucleotide sequence ID" value="NZ_JBHUDE010000128.1"/>
</dbReference>
<dbReference type="EMBL" id="JBHUDE010000128">
    <property type="protein sequence ID" value="MFD1608714.1"/>
    <property type="molecule type" value="Genomic_DNA"/>
</dbReference>
<dbReference type="PROSITE" id="PS50206">
    <property type="entry name" value="RHODANESE_3"/>
    <property type="match status" value="1"/>
</dbReference>
<gene>
    <name evidence="2" type="ORF">ACFSBH_13905</name>
</gene>
<name>A0ABW4HSX0_9BACI</name>
<feature type="domain" description="Rhodanese" evidence="1">
    <location>
        <begin position="40"/>
        <end position="120"/>
    </location>
</feature>
<keyword evidence="3" id="KW-1185">Reference proteome</keyword>
<dbReference type="Gene3D" id="3.40.250.10">
    <property type="entry name" value="Rhodanese-like domain"/>
    <property type="match status" value="1"/>
</dbReference>
<sequence length="121" mass="13822">MEFIINGLISLVVIWFLIKQLIPVRGVSQIGTCDVKKILKDKGYQFIDVRTPYEFKTNHIHGFKNIPLPQIKQRHNELSKDKEVVVICQSGMRSNKATRILKKLGFAKITNVKGGMAAWRS</sequence>
<evidence type="ECO:0000259" key="1">
    <source>
        <dbReference type="PROSITE" id="PS50206"/>
    </source>
</evidence>
<dbReference type="PANTHER" id="PTHR43031">
    <property type="entry name" value="FAD-DEPENDENT OXIDOREDUCTASE"/>
    <property type="match status" value="1"/>
</dbReference>
<dbReference type="InterPro" id="IPR001763">
    <property type="entry name" value="Rhodanese-like_dom"/>
</dbReference>
<dbReference type="SUPFAM" id="SSF52821">
    <property type="entry name" value="Rhodanese/Cell cycle control phosphatase"/>
    <property type="match status" value="1"/>
</dbReference>
<dbReference type="CDD" id="cd00158">
    <property type="entry name" value="RHOD"/>
    <property type="match status" value="1"/>
</dbReference>
<evidence type="ECO:0000313" key="3">
    <source>
        <dbReference type="Proteomes" id="UP001597221"/>
    </source>
</evidence>
<accession>A0ABW4HSX0</accession>
<dbReference type="InterPro" id="IPR036873">
    <property type="entry name" value="Rhodanese-like_dom_sf"/>
</dbReference>
<dbReference type="Pfam" id="PF00581">
    <property type="entry name" value="Rhodanese"/>
    <property type="match status" value="1"/>
</dbReference>
<proteinExistence type="predicted"/>
<reference evidence="3" key="1">
    <citation type="journal article" date="2019" name="Int. J. Syst. Evol. Microbiol.">
        <title>The Global Catalogue of Microorganisms (GCM) 10K type strain sequencing project: providing services to taxonomists for standard genome sequencing and annotation.</title>
        <authorList>
            <consortium name="The Broad Institute Genomics Platform"/>
            <consortium name="The Broad Institute Genome Sequencing Center for Infectious Disease"/>
            <person name="Wu L."/>
            <person name="Ma J."/>
        </authorList>
    </citation>
    <scope>NUCLEOTIDE SEQUENCE [LARGE SCALE GENOMIC DNA]</scope>
    <source>
        <strain evidence="3">CGMCC 1.12376</strain>
    </source>
</reference>
<comment type="caution">
    <text evidence="2">The sequence shown here is derived from an EMBL/GenBank/DDBJ whole genome shotgun (WGS) entry which is preliminary data.</text>
</comment>
<organism evidence="2 3">
    <name type="scientific">Oceanobacillus luteolus</name>
    <dbReference type="NCBI Taxonomy" id="1274358"/>
    <lineage>
        <taxon>Bacteria</taxon>
        <taxon>Bacillati</taxon>
        <taxon>Bacillota</taxon>
        <taxon>Bacilli</taxon>
        <taxon>Bacillales</taxon>
        <taxon>Bacillaceae</taxon>
        <taxon>Oceanobacillus</taxon>
    </lineage>
</organism>
<evidence type="ECO:0000313" key="2">
    <source>
        <dbReference type="EMBL" id="MFD1608714.1"/>
    </source>
</evidence>